<evidence type="ECO:0000313" key="3">
    <source>
        <dbReference type="Proteomes" id="UP001355653"/>
    </source>
</evidence>
<proteinExistence type="predicted"/>
<evidence type="ECO:0000313" key="2">
    <source>
        <dbReference type="EMBL" id="MEB4797010.1"/>
    </source>
</evidence>
<dbReference type="PRINTS" id="PR00411">
    <property type="entry name" value="PNDRDTASEI"/>
</dbReference>
<name>A0ABU6DGW7_9BACL</name>
<organism evidence="2 3">
    <name type="scientific">Paenibacillus chondroitinus</name>
    <dbReference type="NCBI Taxonomy" id="59842"/>
    <lineage>
        <taxon>Bacteria</taxon>
        <taxon>Bacillati</taxon>
        <taxon>Bacillota</taxon>
        <taxon>Bacilli</taxon>
        <taxon>Bacillales</taxon>
        <taxon>Paenibacillaceae</taxon>
        <taxon>Paenibacillus</taxon>
    </lineage>
</organism>
<dbReference type="Gene3D" id="3.50.50.60">
    <property type="entry name" value="FAD/NAD(P)-binding domain"/>
    <property type="match status" value="1"/>
</dbReference>
<keyword evidence="3" id="KW-1185">Reference proteome</keyword>
<protein>
    <submittedName>
        <fullName evidence="2">NAD(P)/FAD-dependent oxidoreductase</fullName>
    </submittedName>
</protein>
<accession>A0ABU6DGW7</accession>
<dbReference type="EMBL" id="JAROBY010000041">
    <property type="protein sequence ID" value="MEB4797010.1"/>
    <property type="molecule type" value="Genomic_DNA"/>
</dbReference>
<dbReference type="PRINTS" id="PR00368">
    <property type="entry name" value="FADPNR"/>
</dbReference>
<sequence>MSENNLLTLTKLPVAIIGAGPVGLAAAAHLTTRGESFVLFEAGNEVGANVASWSHVRLFSPWEFNIDKAARQLLSSHGWKAPNNSDIPTGLEMIETYFKPLANLPEIKPYLHFNAKVVAASRKGLNKVKTQGREELPFVLHVEKNGERMVVEAKAVIDATGTWTNPNPVLSEGFWTAEENSISNRIFYGIPDVLGKHKERYSGKKVLVVGSGHSAINTLLELGVLKDQVKETEIVWVLRKSKLKDVYGGQEQDQLAARGELGTRIEKLVESGKVKVLTPFYIQDLTNNDGGIQVTGSFENELISIDGIDEIVSNTGSRPDLSFLREVRVITDPSLESTLELAPLIDPNVHSCGTVRPHGEKELRQPERNFYIVGSKSYGRAPTFLMATGYEQVRSVVAALVGDYAAAERVELELPETGVCSIQTNYCCDSEQSNQSLIEPEVVSSCCSPTTKPVVSKSSCCS</sequence>
<dbReference type="PANTHER" id="PTHR43539">
    <property type="entry name" value="FLAVIN-BINDING MONOOXYGENASE-LIKE PROTEIN (AFU_ORTHOLOGUE AFUA_4G09220)"/>
    <property type="match status" value="1"/>
</dbReference>
<dbReference type="SUPFAM" id="SSF51905">
    <property type="entry name" value="FAD/NAD(P)-binding domain"/>
    <property type="match status" value="1"/>
</dbReference>
<reference evidence="2 3" key="1">
    <citation type="submission" date="2023-03" db="EMBL/GenBank/DDBJ databases">
        <title>Bacillus Genome Sequencing.</title>
        <authorList>
            <person name="Dunlap C."/>
        </authorList>
    </citation>
    <scope>NUCLEOTIDE SEQUENCE [LARGE SCALE GENOMIC DNA]</scope>
    <source>
        <strain evidence="2 3">NRS-1351</strain>
    </source>
</reference>
<evidence type="ECO:0000256" key="1">
    <source>
        <dbReference type="ARBA" id="ARBA00023002"/>
    </source>
</evidence>
<dbReference type="InterPro" id="IPR050982">
    <property type="entry name" value="Auxin_biosynth/cation_transpt"/>
</dbReference>
<comment type="caution">
    <text evidence="2">The sequence shown here is derived from an EMBL/GenBank/DDBJ whole genome shotgun (WGS) entry which is preliminary data.</text>
</comment>
<keyword evidence="1" id="KW-0560">Oxidoreductase</keyword>
<dbReference type="PANTHER" id="PTHR43539:SF78">
    <property type="entry name" value="FLAVIN-CONTAINING MONOOXYGENASE"/>
    <property type="match status" value="1"/>
</dbReference>
<dbReference type="InterPro" id="IPR036188">
    <property type="entry name" value="FAD/NAD-bd_sf"/>
</dbReference>
<dbReference type="Pfam" id="PF13738">
    <property type="entry name" value="Pyr_redox_3"/>
    <property type="match status" value="1"/>
</dbReference>
<dbReference type="RefSeq" id="WP_127458030.1">
    <property type="nucleotide sequence ID" value="NZ_JAROBY010000041.1"/>
</dbReference>
<gene>
    <name evidence="2" type="ORF">P5G65_24215</name>
</gene>
<dbReference type="Proteomes" id="UP001355653">
    <property type="component" value="Unassembled WGS sequence"/>
</dbReference>